<keyword evidence="2" id="KW-1185">Reference proteome</keyword>
<comment type="caution">
    <text evidence="1">The sequence shown here is derived from an EMBL/GenBank/DDBJ whole genome shotgun (WGS) entry which is preliminary data.</text>
</comment>
<dbReference type="AlphaFoldDB" id="A0AAD9JPQ3"/>
<organism evidence="1 2">
    <name type="scientific">Paralvinella palmiformis</name>
    <dbReference type="NCBI Taxonomy" id="53620"/>
    <lineage>
        <taxon>Eukaryota</taxon>
        <taxon>Metazoa</taxon>
        <taxon>Spiralia</taxon>
        <taxon>Lophotrochozoa</taxon>
        <taxon>Annelida</taxon>
        <taxon>Polychaeta</taxon>
        <taxon>Sedentaria</taxon>
        <taxon>Canalipalpata</taxon>
        <taxon>Terebellida</taxon>
        <taxon>Terebelliformia</taxon>
        <taxon>Alvinellidae</taxon>
        <taxon>Paralvinella</taxon>
    </lineage>
</organism>
<reference evidence="1" key="1">
    <citation type="journal article" date="2023" name="Mol. Biol. Evol.">
        <title>Third-Generation Sequencing Reveals the Adaptive Role of the Epigenome in Three Deep-Sea Polychaetes.</title>
        <authorList>
            <person name="Perez M."/>
            <person name="Aroh O."/>
            <person name="Sun Y."/>
            <person name="Lan Y."/>
            <person name="Juniper S.K."/>
            <person name="Young C.R."/>
            <person name="Angers B."/>
            <person name="Qian P.Y."/>
        </authorList>
    </citation>
    <scope>NUCLEOTIDE SEQUENCE</scope>
    <source>
        <strain evidence="1">P08H-3</strain>
    </source>
</reference>
<dbReference type="PANTHER" id="PTHR37162:SF11">
    <property type="match status" value="1"/>
</dbReference>
<dbReference type="EMBL" id="JAODUP010000216">
    <property type="protein sequence ID" value="KAK2156335.1"/>
    <property type="molecule type" value="Genomic_DNA"/>
</dbReference>
<sequence>MELFLANDATLKAEILWTIKTVMAYYSSNSCDDKNYLFVRMFSGSQQYTRGKTKCGYLVKFGLAPYFHHKVVSAVSKPGCLYTTSFDESFNKAIREEQMDLILRFWDTDENCVVSHYFKSVFLRHTRSLDLVKSFLKGLASLDQANMVQVSSLINWKFYEDLVEQKFRRHTYFLNMGSCSLHVIYSVFKRGARITGWNIDGF</sequence>
<dbReference type="PANTHER" id="PTHR37162">
    <property type="entry name" value="HAT FAMILY DIMERISATION DOMAINCONTAINING PROTEIN-RELATED"/>
    <property type="match status" value="1"/>
</dbReference>
<gene>
    <name evidence="1" type="ORF">LSH36_216g06076</name>
</gene>
<name>A0AAD9JPQ3_9ANNE</name>
<dbReference type="Proteomes" id="UP001208570">
    <property type="component" value="Unassembled WGS sequence"/>
</dbReference>
<evidence type="ECO:0000313" key="2">
    <source>
        <dbReference type="Proteomes" id="UP001208570"/>
    </source>
</evidence>
<proteinExistence type="predicted"/>
<evidence type="ECO:0000313" key="1">
    <source>
        <dbReference type="EMBL" id="KAK2156335.1"/>
    </source>
</evidence>
<accession>A0AAD9JPQ3</accession>
<protein>
    <submittedName>
        <fullName evidence="1">Uncharacterized protein</fullName>
    </submittedName>
</protein>